<dbReference type="Pfam" id="PF13505">
    <property type="entry name" value="OMP_b-brl"/>
    <property type="match status" value="1"/>
</dbReference>
<evidence type="ECO:0000313" key="5">
    <source>
        <dbReference type="Proteomes" id="UP001597413"/>
    </source>
</evidence>
<keyword evidence="1 2" id="KW-0732">Signal</keyword>
<protein>
    <submittedName>
        <fullName evidence="4">Outer membrane protein</fullName>
    </submittedName>
</protein>
<feature type="chain" id="PRO_5046597723" evidence="2">
    <location>
        <begin position="21"/>
        <end position="212"/>
    </location>
</feature>
<proteinExistence type="predicted"/>
<keyword evidence="5" id="KW-1185">Reference proteome</keyword>
<feature type="signal peptide" evidence="2">
    <location>
        <begin position="1"/>
        <end position="20"/>
    </location>
</feature>
<feature type="domain" description="Outer membrane protein beta-barrel" evidence="3">
    <location>
        <begin position="33"/>
        <end position="212"/>
    </location>
</feature>
<organism evidence="4 5">
    <name type="scientific">Rhodobacter lacus</name>
    <dbReference type="NCBI Taxonomy" id="1641972"/>
    <lineage>
        <taxon>Bacteria</taxon>
        <taxon>Pseudomonadati</taxon>
        <taxon>Pseudomonadota</taxon>
        <taxon>Alphaproteobacteria</taxon>
        <taxon>Rhodobacterales</taxon>
        <taxon>Rhodobacter group</taxon>
        <taxon>Rhodobacter</taxon>
    </lineage>
</organism>
<reference evidence="5" key="1">
    <citation type="journal article" date="2019" name="Int. J. Syst. Evol. Microbiol.">
        <title>The Global Catalogue of Microorganisms (GCM) 10K type strain sequencing project: providing services to taxonomists for standard genome sequencing and annotation.</title>
        <authorList>
            <consortium name="The Broad Institute Genomics Platform"/>
            <consortium name="The Broad Institute Genome Sequencing Center for Infectious Disease"/>
            <person name="Wu L."/>
            <person name="Ma J."/>
        </authorList>
    </citation>
    <scope>NUCLEOTIDE SEQUENCE [LARGE SCALE GENOMIC DNA]</scope>
    <source>
        <strain evidence="5">CCUG 55131</strain>
    </source>
</reference>
<dbReference type="EMBL" id="JBHUIX010000013">
    <property type="protein sequence ID" value="MFD2175010.1"/>
    <property type="molecule type" value="Genomic_DNA"/>
</dbReference>
<dbReference type="InterPro" id="IPR027385">
    <property type="entry name" value="Beta-barrel_OMP"/>
</dbReference>
<dbReference type="InterPro" id="IPR011250">
    <property type="entry name" value="OMP/PagP_B-barrel"/>
</dbReference>
<evidence type="ECO:0000313" key="4">
    <source>
        <dbReference type="EMBL" id="MFD2175010.1"/>
    </source>
</evidence>
<name>A0ABW5ABP3_9RHOB</name>
<dbReference type="Gene3D" id="2.40.160.20">
    <property type="match status" value="1"/>
</dbReference>
<evidence type="ECO:0000259" key="3">
    <source>
        <dbReference type="Pfam" id="PF13505"/>
    </source>
</evidence>
<dbReference type="RefSeq" id="WP_377391042.1">
    <property type="nucleotide sequence ID" value="NZ_JBHUIX010000013.1"/>
</dbReference>
<evidence type="ECO:0000256" key="2">
    <source>
        <dbReference type="SAM" id="SignalP"/>
    </source>
</evidence>
<dbReference type="Proteomes" id="UP001597413">
    <property type="component" value="Unassembled WGS sequence"/>
</dbReference>
<gene>
    <name evidence="4" type="ORF">ACFSM0_13020</name>
</gene>
<dbReference type="SUPFAM" id="SSF56925">
    <property type="entry name" value="OMPA-like"/>
    <property type="match status" value="1"/>
</dbReference>
<evidence type="ECO:0000256" key="1">
    <source>
        <dbReference type="ARBA" id="ARBA00022729"/>
    </source>
</evidence>
<accession>A0ABW5ABP3</accession>
<comment type="caution">
    <text evidence="4">The sequence shown here is derived from an EMBL/GenBank/DDBJ whole genome shotgun (WGS) entry which is preliminary data.</text>
</comment>
<sequence>MKKLGIAIAALAGVAAPAFAGGLNAPVMESAPIAAAAPAPVQDENWQGFYGGATAGSVIGGRGTYKFSGAGDTSSKLGSGSYGLFGGYNFQQGKIVYGGEIALQATDYDLDNGAGHFNNMIDLKARVGMAYGKFLPYAFVGYSQGQWKNAGGLSNDNPDGVNYGVGLDYALNSKWLVGAELIRRELDTDFNGGGGSVENHFNTVQVRAAYRF</sequence>